<keyword evidence="5" id="KW-1185">Reference proteome</keyword>
<dbReference type="PROSITE" id="PS51269">
    <property type="entry name" value="COMM"/>
    <property type="match status" value="1"/>
</dbReference>
<comment type="similarity">
    <text evidence="2">Belongs to the COMM domain-containing protein 5 family.</text>
</comment>
<evidence type="ECO:0000313" key="4">
    <source>
        <dbReference type="EnsemblMetazoa" id="CLYHEMP009737.1"/>
    </source>
</evidence>
<dbReference type="PANTHER" id="PTHR15666">
    <property type="entry name" value="COMM DOMAIN CONTAINING PROTEIN 5"/>
    <property type="match status" value="1"/>
</dbReference>
<dbReference type="GO" id="GO:0005634">
    <property type="term" value="C:nucleus"/>
    <property type="evidence" value="ECO:0007669"/>
    <property type="project" value="TreeGrafter"/>
</dbReference>
<dbReference type="OrthoDB" id="415411at2759"/>
<protein>
    <recommendedName>
        <fullName evidence="1">COMM domain-containing protein 5</fullName>
    </recommendedName>
</protein>
<dbReference type="AlphaFoldDB" id="A0A7M5WSD0"/>
<dbReference type="InterPro" id="IPR037357">
    <property type="entry name" value="COMMD5"/>
</dbReference>
<sequence>MAGRERATSMTTIHGQTFLPAKLPDVIKRMVPIALKLKKDSYRKILQVIVKDIEGNQITEEVFDRLRESLDGLEEEKILKVYTGLLALLKYAFRHLALKKESFRTELMELRLNNELIEDISKIVFSERHAKIEQKHLEERLTLPSLESLRWRVDVTISTSVLNRVLEPTILMETTDDKGKKATFEVSQKKFHELRYNVAKVMKEMEDLEKRSILKVQD</sequence>
<dbReference type="Pfam" id="PF07258">
    <property type="entry name" value="COMM_domain"/>
    <property type="match status" value="1"/>
</dbReference>
<dbReference type="RefSeq" id="XP_066916804.1">
    <property type="nucleotide sequence ID" value="XM_067060703.1"/>
</dbReference>
<dbReference type="Proteomes" id="UP000594262">
    <property type="component" value="Unplaced"/>
</dbReference>
<proteinExistence type="inferred from homology"/>
<dbReference type="PANTHER" id="PTHR15666:SF1">
    <property type="entry name" value="COMM DOMAIN-CONTAINING PROTEIN 5"/>
    <property type="match status" value="1"/>
</dbReference>
<organism evidence="4 5">
    <name type="scientific">Clytia hemisphaerica</name>
    <dbReference type="NCBI Taxonomy" id="252671"/>
    <lineage>
        <taxon>Eukaryota</taxon>
        <taxon>Metazoa</taxon>
        <taxon>Cnidaria</taxon>
        <taxon>Hydrozoa</taxon>
        <taxon>Hydroidolina</taxon>
        <taxon>Leptothecata</taxon>
        <taxon>Obeliida</taxon>
        <taxon>Clytiidae</taxon>
        <taxon>Clytia</taxon>
    </lineage>
</organism>
<dbReference type="InterPro" id="IPR017920">
    <property type="entry name" value="COMM"/>
</dbReference>
<evidence type="ECO:0000313" key="5">
    <source>
        <dbReference type="Proteomes" id="UP000594262"/>
    </source>
</evidence>
<evidence type="ECO:0000256" key="2">
    <source>
        <dbReference type="ARBA" id="ARBA00093452"/>
    </source>
</evidence>
<reference evidence="4" key="1">
    <citation type="submission" date="2021-01" db="UniProtKB">
        <authorList>
            <consortium name="EnsemblMetazoa"/>
        </authorList>
    </citation>
    <scope>IDENTIFICATION</scope>
</reference>
<evidence type="ECO:0000259" key="3">
    <source>
        <dbReference type="PROSITE" id="PS51269"/>
    </source>
</evidence>
<dbReference type="EnsemblMetazoa" id="CLYHEMT009737.1">
    <property type="protein sequence ID" value="CLYHEMP009737.1"/>
    <property type="gene ID" value="CLYHEMG009737"/>
</dbReference>
<evidence type="ECO:0000256" key="1">
    <source>
        <dbReference type="ARBA" id="ARBA00016556"/>
    </source>
</evidence>
<name>A0A7M5WSD0_9CNID</name>
<dbReference type="GeneID" id="136803973"/>
<dbReference type="Pfam" id="PF21672">
    <property type="entry name" value="COMM_HN"/>
    <property type="match status" value="1"/>
</dbReference>
<feature type="domain" description="COMM" evidence="3">
    <location>
        <begin position="145"/>
        <end position="209"/>
    </location>
</feature>
<accession>A0A7M5WSD0</accession>